<gene>
    <name evidence="1" type="ORF">GTP45_20355</name>
</gene>
<accession>A0A7X4KDN2</accession>
<reference evidence="1 2" key="1">
    <citation type="submission" date="2019-12" db="EMBL/GenBank/DDBJ databases">
        <title>Novel species isolated from a subtropical stream in China.</title>
        <authorList>
            <person name="Lu H."/>
        </authorList>
    </citation>
    <scope>NUCLEOTIDE SEQUENCE [LARGE SCALE GENOMIC DNA]</scope>
    <source>
        <strain evidence="1 2">FT55W</strain>
    </source>
</reference>
<keyword evidence="2" id="KW-1185">Reference proteome</keyword>
<sequence>MRKQVYDLTLSDLELSPIWEYASDEEGIEGQDEATVRPASPSILDDALAGQFVAAARFTLADGTRMYGYLSPGSFGSCDLGSIQPAIVTDNGQVSFWFGCLEPPRTYIESSYAVLGKSADEIFPLSFALDAASNIYEAAGIVQGFMVMEDWDSSDIKIVR</sequence>
<dbReference type="AlphaFoldDB" id="A0A7X4KDN2"/>
<organism evidence="1 2">
    <name type="scientific">Duganella rivi</name>
    <dbReference type="NCBI Taxonomy" id="2666083"/>
    <lineage>
        <taxon>Bacteria</taxon>
        <taxon>Pseudomonadati</taxon>
        <taxon>Pseudomonadota</taxon>
        <taxon>Betaproteobacteria</taxon>
        <taxon>Burkholderiales</taxon>
        <taxon>Oxalobacteraceae</taxon>
        <taxon>Telluria group</taxon>
        <taxon>Duganella</taxon>
    </lineage>
</organism>
<dbReference type="EMBL" id="WWCK01000006">
    <property type="protein sequence ID" value="MYM69172.1"/>
    <property type="molecule type" value="Genomic_DNA"/>
</dbReference>
<dbReference type="Proteomes" id="UP000450012">
    <property type="component" value="Unassembled WGS sequence"/>
</dbReference>
<evidence type="ECO:0000313" key="1">
    <source>
        <dbReference type="EMBL" id="MYM69172.1"/>
    </source>
</evidence>
<comment type="caution">
    <text evidence="1">The sequence shown here is derived from an EMBL/GenBank/DDBJ whole genome shotgun (WGS) entry which is preliminary data.</text>
</comment>
<protein>
    <submittedName>
        <fullName evidence="1">Uncharacterized protein</fullName>
    </submittedName>
</protein>
<name>A0A7X4KDN2_9BURK</name>
<dbReference type="RefSeq" id="WP_161015688.1">
    <property type="nucleotide sequence ID" value="NZ_WWCK01000006.1"/>
</dbReference>
<proteinExistence type="predicted"/>
<evidence type="ECO:0000313" key="2">
    <source>
        <dbReference type="Proteomes" id="UP000450012"/>
    </source>
</evidence>